<comment type="caution">
    <text evidence="9">The sequence shown here is derived from an EMBL/GenBank/DDBJ whole genome shotgun (WGS) entry which is preliminary data.</text>
</comment>
<keyword evidence="5 8" id="KW-1133">Transmembrane helix</keyword>
<dbReference type="Proteomes" id="UP000605670">
    <property type="component" value="Unassembled WGS sequence"/>
</dbReference>
<evidence type="ECO:0000256" key="5">
    <source>
        <dbReference type="ARBA" id="ARBA00022989"/>
    </source>
</evidence>
<evidence type="ECO:0000313" key="10">
    <source>
        <dbReference type="Proteomes" id="UP000605670"/>
    </source>
</evidence>
<evidence type="ECO:0000256" key="7">
    <source>
        <dbReference type="ARBA" id="ARBA00023136"/>
    </source>
</evidence>
<evidence type="ECO:0000313" key="9">
    <source>
        <dbReference type="EMBL" id="GGF51810.1"/>
    </source>
</evidence>
<evidence type="ECO:0000256" key="2">
    <source>
        <dbReference type="ARBA" id="ARBA00022448"/>
    </source>
</evidence>
<evidence type="ECO:0000256" key="6">
    <source>
        <dbReference type="ARBA" id="ARBA00023065"/>
    </source>
</evidence>
<reference evidence="9" key="2">
    <citation type="submission" date="2020-09" db="EMBL/GenBank/DDBJ databases">
        <authorList>
            <person name="Sun Q."/>
            <person name="Zhou Y."/>
        </authorList>
    </citation>
    <scope>NUCLEOTIDE SEQUENCE</scope>
    <source>
        <strain evidence="9">CGMCC 1.12160</strain>
    </source>
</reference>
<feature type="transmembrane region" description="Helical" evidence="8">
    <location>
        <begin position="44"/>
        <end position="63"/>
    </location>
</feature>
<dbReference type="PANTHER" id="PTHR32024">
    <property type="entry name" value="TRK SYSTEM POTASSIUM UPTAKE PROTEIN TRKG-RELATED"/>
    <property type="match status" value="1"/>
</dbReference>
<feature type="transmembrane region" description="Helical" evidence="8">
    <location>
        <begin position="75"/>
        <end position="99"/>
    </location>
</feature>
<dbReference type="EMBL" id="BMEM01000002">
    <property type="protein sequence ID" value="GGF51810.1"/>
    <property type="molecule type" value="Genomic_DNA"/>
</dbReference>
<feature type="transmembrane region" description="Helical" evidence="8">
    <location>
        <begin position="350"/>
        <end position="371"/>
    </location>
</feature>
<protein>
    <submittedName>
        <fullName evidence="9">Potassium transporter Trk</fullName>
    </submittedName>
</protein>
<evidence type="ECO:0000256" key="8">
    <source>
        <dbReference type="SAM" id="Phobius"/>
    </source>
</evidence>
<organism evidence="9 10">
    <name type="scientific">Ornithinimicrobium tianjinense</name>
    <dbReference type="NCBI Taxonomy" id="1195761"/>
    <lineage>
        <taxon>Bacteria</taxon>
        <taxon>Bacillati</taxon>
        <taxon>Actinomycetota</taxon>
        <taxon>Actinomycetes</taxon>
        <taxon>Micrococcales</taxon>
        <taxon>Ornithinimicrobiaceae</taxon>
        <taxon>Ornithinimicrobium</taxon>
    </lineage>
</organism>
<evidence type="ECO:0000256" key="1">
    <source>
        <dbReference type="ARBA" id="ARBA00004651"/>
    </source>
</evidence>
<dbReference type="GO" id="GO:0005886">
    <property type="term" value="C:plasma membrane"/>
    <property type="evidence" value="ECO:0007669"/>
    <property type="project" value="UniProtKB-SubCell"/>
</dbReference>
<feature type="transmembrane region" description="Helical" evidence="8">
    <location>
        <begin position="406"/>
        <end position="428"/>
    </location>
</feature>
<feature type="transmembrane region" description="Helical" evidence="8">
    <location>
        <begin position="307"/>
        <end position="329"/>
    </location>
</feature>
<evidence type="ECO:0000256" key="3">
    <source>
        <dbReference type="ARBA" id="ARBA00022475"/>
    </source>
</evidence>
<dbReference type="GO" id="GO:0008324">
    <property type="term" value="F:monoatomic cation transmembrane transporter activity"/>
    <property type="evidence" value="ECO:0007669"/>
    <property type="project" value="InterPro"/>
</dbReference>
<keyword evidence="3" id="KW-1003">Cell membrane</keyword>
<proteinExistence type="predicted"/>
<comment type="subcellular location">
    <subcellularLocation>
        <location evidence="1">Cell membrane</location>
        <topology evidence="1">Multi-pass membrane protein</topology>
    </subcellularLocation>
</comment>
<feature type="transmembrane region" description="Helical" evidence="8">
    <location>
        <begin position="184"/>
        <end position="208"/>
    </location>
</feature>
<keyword evidence="10" id="KW-1185">Reference proteome</keyword>
<reference evidence="9" key="1">
    <citation type="journal article" date="2014" name="Int. J. Syst. Evol. Microbiol.">
        <title>Complete genome sequence of Corynebacterium casei LMG S-19264T (=DSM 44701T), isolated from a smear-ripened cheese.</title>
        <authorList>
            <consortium name="US DOE Joint Genome Institute (JGI-PGF)"/>
            <person name="Walter F."/>
            <person name="Albersmeier A."/>
            <person name="Kalinowski J."/>
            <person name="Ruckert C."/>
        </authorList>
    </citation>
    <scope>NUCLEOTIDE SEQUENCE</scope>
    <source>
        <strain evidence="9">CGMCC 1.12160</strain>
    </source>
</reference>
<evidence type="ECO:0000256" key="4">
    <source>
        <dbReference type="ARBA" id="ARBA00022692"/>
    </source>
</evidence>
<feature type="transmembrane region" description="Helical" evidence="8">
    <location>
        <begin position="126"/>
        <end position="151"/>
    </location>
</feature>
<dbReference type="GO" id="GO:0030001">
    <property type="term" value="P:metal ion transport"/>
    <property type="evidence" value="ECO:0007669"/>
    <property type="project" value="UniProtKB-ARBA"/>
</dbReference>
<dbReference type="PANTHER" id="PTHR32024:SF1">
    <property type="entry name" value="KTR SYSTEM POTASSIUM UPTAKE PROTEIN B"/>
    <property type="match status" value="1"/>
</dbReference>
<feature type="transmembrane region" description="Helical" evidence="8">
    <location>
        <begin position="12"/>
        <end position="32"/>
    </location>
</feature>
<feature type="transmembrane region" description="Helical" evidence="8">
    <location>
        <begin position="229"/>
        <end position="248"/>
    </location>
</feature>
<dbReference type="Pfam" id="PF02386">
    <property type="entry name" value="TrkH"/>
    <property type="match status" value="1"/>
</dbReference>
<keyword evidence="7 8" id="KW-0472">Membrane</keyword>
<keyword evidence="4 8" id="KW-0812">Transmembrane</keyword>
<keyword evidence="6" id="KW-0406">Ion transport</keyword>
<gene>
    <name evidence="9" type="ORF">GCM10011366_19590</name>
</gene>
<dbReference type="AlphaFoldDB" id="A0A917BNL4"/>
<sequence length="445" mass="46642">MPLVRRVLSHPARLVSLGFLLQMVVGTVLLLLPVSRAEGAPADLLVAAFTTVSATCVTGLITVDTATYWSPFGQVVIMGLIQVGGIGVMTLATLLALTVRGRLGLRTSLAAQADSHSLDLGDVRRVVLRIVGLALTIEAFIAVLLTLRFALGYGMGWGTAVWHGLFHAVSSFNNAGFALYTDNVIGFVGDLWIIGPLCLALILGGLGFPVLRELLSGAPARRWSVHTRLTVWGTSTLFVLGILAFWFFEGAAGGTLAHLPPAQQAVGALAGGVFPRTAGFNAVDYAHVTEETEAITMVLMFIGGGSAGTAGGVKVTTFLLLAAVIWAEVRGEPDVVIGQRRVAAPVQRQALTVALLAVGLVIGSTLVLMMLTDIPSLDLGFEVISAFATVGLSTGITAQLPAAGQVLLMVLMFLGRVGTITVASAIALNTRHRHYRLPEERPIVG</sequence>
<accession>A0A917BNL4</accession>
<keyword evidence="2" id="KW-0813">Transport</keyword>
<name>A0A917BNL4_9MICO</name>
<dbReference type="InterPro" id="IPR003445">
    <property type="entry name" value="Cat_transpt"/>
</dbReference>